<accession>X6NVW7</accession>
<feature type="non-terminal residue" evidence="2">
    <location>
        <position position="1"/>
    </location>
</feature>
<feature type="non-terminal residue" evidence="2">
    <location>
        <position position="356"/>
    </location>
</feature>
<feature type="region of interest" description="Disordered" evidence="1">
    <location>
        <begin position="124"/>
        <end position="159"/>
    </location>
</feature>
<gene>
    <name evidence="2" type="ORF">RFI_07718</name>
</gene>
<dbReference type="AlphaFoldDB" id="X6NVW7"/>
<proteinExistence type="predicted"/>
<keyword evidence="3" id="KW-1185">Reference proteome</keyword>
<evidence type="ECO:0000313" key="2">
    <source>
        <dbReference type="EMBL" id="ETO29402.1"/>
    </source>
</evidence>
<sequence>KKKKKKKKKKKNCNTYEICFVSHNVGCCSIQTYTKLVIQICVTCKYDKQLDHHTNCMWFRQNQQRIRLLRKLFAPNERGEDETISYEQFLGLLKRYGVDTDSKSLESAHIEQFFRTMTTNCNIPGSHNEQNKQKEQELSVASSLSPDHSTNTFQEASKRKQSRLFPMLANDPINNLPKPKGKLDFRTFLYYFGAPFEDKHIEKTLKHVKSVDTLSNESKKNSLSYKIRASFDFSAPGAVGLHDHHHHHPPHNDSMLLTRSSVDLKGARGVHYLKTKRQSLPAQNALPMGPLSHMLEDASVDTDSAKNERDWLDVRSASQRFSATTSVTSLRAGIPTRETGSSPNCYIYIYMYTYIY</sequence>
<reference evidence="2 3" key="1">
    <citation type="journal article" date="2013" name="Curr. Biol.">
        <title>The Genome of the Foraminiferan Reticulomyxa filosa.</title>
        <authorList>
            <person name="Glockner G."/>
            <person name="Hulsmann N."/>
            <person name="Schleicher M."/>
            <person name="Noegel A.A."/>
            <person name="Eichinger L."/>
            <person name="Gallinger C."/>
            <person name="Pawlowski J."/>
            <person name="Sierra R."/>
            <person name="Euteneuer U."/>
            <person name="Pillet L."/>
            <person name="Moustafa A."/>
            <person name="Platzer M."/>
            <person name="Groth M."/>
            <person name="Szafranski K."/>
            <person name="Schliwa M."/>
        </authorList>
    </citation>
    <scope>NUCLEOTIDE SEQUENCE [LARGE SCALE GENOMIC DNA]</scope>
</reference>
<feature type="compositionally biased region" description="Polar residues" evidence="1">
    <location>
        <begin position="139"/>
        <end position="155"/>
    </location>
</feature>
<evidence type="ECO:0000256" key="1">
    <source>
        <dbReference type="SAM" id="MobiDB-lite"/>
    </source>
</evidence>
<dbReference type="EMBL" id="ASPP01006085">
    <property type="protein sequence ID" value="ETO29402.1"/>
    <property type="molecule type" value="Genomic_DNA"/>
</dbReference>
<name>X6NVW7_RETFI</name>
<comment type="caution">
    <text evidence="2">The sequence shown here is derived from an EMBL/GenBank/DDBJ whole genome shotgun (WGS) entry which is preliminary data.</text>
</comment>
<organism evidence="2 3">
    <name type="scientific">Reticulomyxa filosa</name>
    <dbReference type="NCBI Taxonomy" id="46433"/>
    <lineage>
        <taxon>Eukaryota</taxon>
        <taxon>Sar</taxon>
        <taxon>Rhizaria</taxon>
        <taxon>Retaria</taxon>
        <taxon>Foraminifera</taxon>
        <taxon>Monothalamids</taxon>
        <taxon>Reticulomyxidae</taxon>
        <taxon>Reticulomyxa</taxon>
    </lineage>
</organism>
<dbReference type="Proteomes" id="UP000023152">
    <property type="component" value="Unassembled WGS sequence"/>
</dbReference>
<protein>
    <submittedName>
        <fullName evidence="2">Uncharacterized protein</fullName>
    </submittedName>
</protein>
<evidence type="ECO:0000313" key="3">
    <source>
        <dbReference type="Proteomes" id="UP000023152"/>
    </source>
</evidence>